<feature type="compositionally biased region" description="Low complexity" evidence="1">
    <location>
        <begin position="39"/>
        <end position="50"/>
    </location>
</feature>
<evidence type="ECO:0000313" key="3">
    <source>
        <dbReference type="Proteomes" id="UP001519460"/>
    </source>
</evidence>
<feature type="region of interest" description="Disordered" evidence="1">
    <location>
        <begin position="35"/>
        <end position="56"/>
    </location>
</feature>
<feature type="region of interest" description="Disordered" evidence="1">
    <location>
        <begin position="71"/>
        <end position="95"/>
    </location>
</feature>
<dbReference type="EMBL" id="JACVVK020000392">
    <property type="protein sequence ID" value="KAK7475861.1"/>
    <property type="molecule type" value="Genomic_DNA"/>
</dbReference>
<sequence>MEEVAQIPKLKALLARRDMEIQRLETRNERLMEEVGHQSFNNSGLSSSFSETPRRSVMLAEREAEVWHLNGEDGETGAESGGLTARELSPGGPRH</sequence>
<evidence type="ECO:0000313" key="2">
    <source>
        <dbReference type="EMBL" id="KAK7475861.1"/>
    </source>
</evidence>
<proteinExistence type="predicted"/>
<reference evidence="2 3" key="1">
    <citation type="journal article" date="2023" name="Sci. Data">
        <title>Genome assembly of the Korean intertidal mud-creeper Batillaria attramentaria.</title>
        <authorList>
            <person name="Patra A.K."/>
            <person name="Ho P.T."/>
            <person name="Jun S."/>
            <person name="Lee S.J."/>
            <person name="Kim Y."/>
            <person name="Won Y.J."/>
        </authorList>
    </citation>
    <scope>NUCLEOTIDE SEQUENCE [LARGE SCALE GENOMIC DNA]</scope>
    <source>
        <strain evidence="2">Wonlab-2016</strain>
    </source>
</reference>
<comment type="caution">
    <text evidence="2">The sequence shown here is derived from an EMBL/GenBank/DDBJ whole genome shotgun (WGS) entry which is preliminary data.</text>
</comment>
<protein>
    <submittedName>
        <fullName evidence="2">Uncharacterized protein</fullName>
    </submittedName>
</protein>
<accession>A0ABD0JME8</accession>
<gene>
    <name evidence="2" type="ORF">BaRGS_00032911</name>
</gene>
<keyword evidence="3" id="KW-1185">Reference proteome</keyword>
<evidence type="ECO:0000256" key="1">
    <source>
        <dbReference type="SAM" id="MobiDB-lite"/>
    </source>
</evidence>
<organism evidence="2 3">
    <name type="scientific">Batillaria attramentaria</name>
    <dbReference type="NCBI Taxonomy" id="370345"/>
    <lineage>
        <taxon>Eukaryota</taxon>
        <taxon>Metazoa</taxon>
        <taxon>Spiralia</taxon>
        <taxon>Lophotrochozoa</taxon>
        <taxon>Mollusca</taxon>
        <taxon>Gastropoda</taxon>
        <taxon>Caenogastropoda</taxon>
        <taxon>Sorbeoconcha</taxon>
        <taxon>Cerithioidea</taxon>
        <taxon>Batillariidae</taxon>
        <taxon>Batillaria</taxon>
    </lineage>
</organism>
<dbReference type="Proteomes" id="UP001519460">
    <property type="component" value="Unassembled WGS sequence"/>
</dbReference>
<name>A0ABD0JME8_9CAEN</name>
<dbReference type="AlphaFoldDB" id="A0ABD0JME8"/>